<organism evidence="1">
    <name type="scientific">Myoviridae sp. ct2Pw37</name>
    <dbReference type="NCBI Taxonomy" id="2825021"/>
    <lineage>
        <taxon>Viruses</taxon>
        <taxon>Duplodnaviria</taxon>
        <taxon>Heunggongvirae</taxon>
        <taxon>Uroviricota</taxon>
        <taxon>Caudoviricetes</taxon>
    </lineage>
</organism>
<reference evidence="1" key="1">
    <citation type="journal article" date="2021" name="Proc. Natl. Acad. Sci. U.S.A.">
        <title>A Catalog of Tens of Thousands of Viruses from Human Metagenomes Reveals Hidden Associations with Chronic Diseases.</title>
        <authorList>
            <person name="Tisza M.J."/>
            <person name="Buck C.B."/>
        </authorList>
    </citation>
    <scope>NUCLEOTIDE SEQUENCE</scope>
    <source>
        <strain evidence="1">Ct2Pw37</strain>
    </source>
</reference>
<accession>A0A8S5PBP9</accession>
<dbReference type="EMBL" id="BK015374">
    <property type="protein sequence ID" value="DAE03801.1"/>
    <property type="molecule type" value="Genomic_DNA"/>
</dbReference>
<proteinExistence type="predicted"/>
<evidence type="ECO:0000313" key="1">
    <source>
        <dbReference type="EMBL" id="DAE03801.1"/>
    </source>
</evidence>
<protein>
    <submittedName>
        <fullName evidence="1">Uncharacterized protein</fullName>
    </submittedName>
</protein>
<sequence>MEVPETFRGMKKVKEYPNHVLYEKTLVDKWGEEHTVKECVTYHDLGFTTKQIRDRKINAGLHL</sequence>
<name>A0A8S5PBP9_9CAUD</name>